<dbReference type="Pfam" id="PF00651">
    <property type="entry name" value="BTB"/>
    <property type="match status" value="1"/>
</dbReference>
<dbReference type="InterPro" id="IPR011333">
    <property type="entry name" value="SKP1/BTB/POZ_sf"/>
</dbReference>
<feature type="domain" description="BTB" evidence="1">
    <location>
        <begin position="1"/>
        <end position="60"/>
    </location>
</feature>
<accession>A0A1Y2LSI0</accession>
<evidence type="ECO:0000313" key="3">
    <source>
        <dbReference type="Proteomes" id="UP000193240"/>
    </source>
</evidence>
<keyword evidence="3" id="KW-1185">Reference proteome</keyword>
<dbReference type="CDD" id="cd18186">
    <property type="entry name" value="BTB_POZ_ZBTB_KLHL-like"/>
    <property type="match status" value="1"/>
</dbReference>
<dbReference type="InParanoid" id="A0A1Y2LSI0"/>
<dbReference type="PANTHER" id="PTHR47843">
    <property type="entry name" value="BTB DOMAIN-CONTAINING PROTEIN-RELATED"/>
    <property type="match status" value="1"/>
</dbReference>
<protein>
    <recommendedName>
        <fullName evidence="1">BTB domain-containing protein</fullName>
    </recommendedName>
</protein>
<proteinExistence type="predicted"/>
<dbReference type="Gene3D" id="3.30.710.10">
    <property type="entry name" value="Potassium Channel Kv1.1, Chain A"/>
    <property type="match status" value="1"/>
</dbReference>
<evidence type="ECO:0000259" key="1">
    <source>
        <dbReference type="PROSITE" id="PS50097"/>
    </source>
</evidence>
<dbReference type="InterPro" id="IPR000210">
    <property type="entry name" value="BTB/POZ_dom"/>
</dbReference>
<dbReference type="PROSITE" id="PS50097">
    <property type="entry name" value="BTB"/>
    <property type="match status" value="1"/>
</dbReference>
<dbReference type="OMA" id="KNAMMEA"/>
<sequence length="214" mass="24303">MQNFTVHQDLISTHSEFFAKALRGDWKEAQERTVVLPDDEPEVFRLYLQFLYTGQAALNSVARGGAYVVLSKLYVLAEKLIDETAKTALLAALLKCDGKHDSQGVLHCPGFESIDIIYNGTPDDSAARECVVGLYTKCAAKSSILDLFSSTQRLAHDFLSDLIKSVVNFWPLPQKLEHAERKIKRLQYELQIRKSEDCDSYIEREKKRNRFGLT</sequence>
<name>A0A1Y2LSI0_EPING</name>
<dbReference type="SUPFAM" id="SSF54695">
    <property type="entry name" value="POZ domain"/>
    <property type="match status" value="1"/>
</dbReference>
<dbReference type="Proteomes" id="UP000193240">
    <property type="component" value="Unassembled WGS sequence"/>
</dbReference>
<organism evidence="2 3">
    <name type="scientific">Epicoccum nigrum</name>
    <name type="common">Soil fungus</name>
    <name type="synonym">Epicoccum purpurascens</name>
    <dbReference type="NCBI Taxonomy" id="105696"/>
    <lineage>
        <taxon>Eukaryota</taxon>
        <taxon>Fungi</taxon>
        <taxon>Dikarya</taxon>
        <taxon>Ascomycota</taxon>
        <taxon>Pezizomycotina</taxon>
        <taxon>Dothideomycetes</taxon>
        <taxon>Pleosporomycetidae</taxon>
        <taxon>Pleosporales</taxon>
        <taxon>Pleosporineae</taxon>
        <taxon>Didymellaceae</taxon>
        <taxon>Epicoccum</taxon>
    </lineage>
</organism>
<dbReference type="PANTHER" id="PTHR47843:SF2">
    <property type="entry name" value="BTB DOMAIN-CONTAINING PROTEIN"/>
    <property type="match status" value="1"/>
</dbReference>
<dbReference type="STRING" id="105696.A0A1Y2LSI0"/>
<dbReference type="EMBL" id="KZ107851">
    <property type="protein sequence ID" value="OSS46539.1"/>
    <property type="molecule type" value="Genomic_DNA"/>
</dbReference>
<evidence type="ECO:0000313" key="2">
    <source>
        <dbReference type="EMBL" id="OSS46539.1"/>
    </source>
</evidence>
<reference evidence="2 3" key="1">
    <citation type="journal article" date="2017" name="Genome Announc.">
        <title>Genome sequence of the saprophytic ascomycete Epicoccum nigrum ICMP 19927 strain isolated from New Zealand.</title>
        <authorList>
            <person name="Fokin M."/>
            <person name="Fleetwood D."/>
            <person name="Weir B.S."/>
            <person name="Villas-Boas S.G."/>
        </authorList>
    </citation>
    <scope>NUCLEOTIDE SEQUENCE [LARGE SCALE GENOMIC DNA]</scope>
    <source>
        <strain evidence="2 3">ICMP 19927</strain>
    </source>
</reference>
<gene>
    <name evidence="2" type="ORF">B5807_08564</name>
</gene>
<dbReference type="AlphaFoldDB" id="A0A1Y2LSI0"/>